<keyword evidence="1" id="KW-0808">Transferase</keyword>
<proteinExistence type="predicted"/>
<sequence length="175" mass="20567">MNSKIALICEGSSEQAIMQVLLEHNALKFSKEDLLEDSIIRCRNGRKFAREYLGKTFDFKVNVCRILDSKVENFKIPKEYVSKVNGAPYNFITSPEIEILYILLHGDYQKYTNKYKSQVKPSEFVRQNYNDVSNVKSYNENYNFWDSHFMQLRKVLVQYKSNTKNSGYCIADLLR</sequence>
<evidence type="ECO:0000313" key="1">
    <source>
        <dbReference type="EMBL" id="MBO8441930.1"/>
    </source>
</evidence>
<protein>
    <submittedName>
        <fullName evidence="1">N-6 DNA methylase</fullName>
    </submittedName>
</protein>
<dbReference type="GO" id="GO:0032259">
    <property type="term" value="P:methylation"/>
    <property type="evidence" value="ECO:0007669"/>
    <property type="project" value="UniProtKB-KW"/>
</dbReference>
<dbReference type="Proteomes" id="UP000823614">
    <property type="component" value="Unassembled WGS sequence"/>
</dbReference>
<dbReference type="AlphaFoldDB" id="A0A9D9H5L3"/>
<keyword evidence="1" id="KW-0489">Methyltransferase</keyword>
<gene>
    <name evidence="1" type="ORF">IAA89_05825</name>
</gene>
<name>A0A9D9H5L3_9LACO</name>
<reference evidence="1" key="1">
    <citation type="submission" date="2020-10" db="EMBL/GenBank/DDBJ databases">
        <authorList>
            <person name="Gilroy R."/>
        </authorList>
    </citation>
    <scope>NUCLEOTIDE SEQUENCE</scope>
    <source>
        <strain evidence="1">C6-149</strain>
    </source>
</reference>
<evidence type="ECO:0000313" key="2">
    <source>
        <dbReference type="Proteomes" id="UP000823614"/>
    </source>
</evidence>
<accession>A0A9D9H5L3</accession>
<dbReference type="EMBL" id="JADIMP010000094">
    <property type="protein sequence ID" value="MBO8441930.1"/>
    <property type="molecule type" value="Genomic_DNA"/>
</dbReference>
<reference evidence="1" key="2">
    <citation type="journal article" date="2021" name="PeerJ">
        <title>Extensive microbial diversity within the chicken gut microbiome revealed by metagenomics and culture.</title>
        <authorList>
            <person name="Gilroy R."/>
            <person name="Ravi A."/>
            <person name="Getino M."/>
            <person name="Pursley I."/>
            <person name="Horton D.L."/>
            <person name="Alikhan N.F."/>
            <person name="Baker D."/>
            <person name="Gharbi K."/>
            <person name="Hall N."/>
            <person name="Watson M."/>
            <person name="Adriaenssens E.M."/>
            <person name="Foster-Nyarko E."/>
            <person name="Jarju S."/>
            <person name="Secka A."/>
            <person name="Antonio M."/>
            <person name="Oren A."/>
            <person name="Chaudhuri R.R."/>
            <person name="La Ragione R."/>
            <person name="Hildebrand F."/>
            <person name="Pallen M.J."/>
        </authorList>
    </citation>
    <scope>NUCLEOTIDE SEQUENCE</scope>
    <source>
        <strain evidence="1">C6-149</strain>
    </source>
</reference>
<dbReference type="GO" id="GO:0008168">
    <property type="term" value="F:methyltransferase activity"/>
    <property type="evidence" value="ECO:0007669"/>
    <property type="project" value="UniProtKB-KW"/>
</dbReference>
<comment type="caution">
    <text evidence="1">The sequence shown here is derived from an EMBL/GenBank/DDBJ whole genome shotgun (WGS) entry which is preliminary data.</text>
</comment>
<organism evidence="1 2">
    <name type="scientific">Candidatus Gallilactobacillus intestinavium</name>
    <dbReference type="NCBI Taxonomy" id="2840838"/>
    <lineage>
        <taxon>Bacteria</taxon>
        <taxon>Bacillati</taxon>
        <taxon>Bacillota</taxon>
        <taxon>Bacilli</taxon>
        <taxon>Lactobacillales</taxon>
        <taxon>Lactobacillaceae</taxon>
        <taxon>Lactobacillaceae incertae sedis</taxon>
        <taxon>Candidatus Gallilactobacillus</taxon>
    </lineage>
</organism>